<accession>A0AB34JX85</accession>
<feature type="region of interest" description="Disordered" evidence="1">
    <location>
        <begin position="1"/>
        <end position="39"/>
    </location>
</feature>
<reference evidence="2 3" key="1">
    <citation type="journal article" date="2024" name="Science">
        <title>Giant polyketide synthase enzymes in the biosynthesis of giant marine polyether toxins.</title>
        <authorList>
            <person name="Fallon T.R."/>
            <person name="Shende V.V."/>
            <person name="Wierzbicki I.H."/>
            <person name="Pendleton A.L."/>
            <person name="Watervoot N.F."/>
            <person name="Auber R.P."/>
            <person name="Gonzalez D.J."/>
            <person name="Wisecaver J.H."/>
            <person name="Moore B.S."/>
        </authorList>
    </citation>
    <scope>NUCLEOTIDE SEQUENCE [LARGE SCALE GENOMIC DNA]</scope>
    <source>
        <strain evidence="2 3">12B1</strain>
    </source>
</reference>
<evidence type="ECO:0000313" key="3">
    <source>
        <dbReference type="Proteomes" id="UP001515480"/>
    </source>
</evidence>
<protein>
    <submittedName>
        <fullName evidence="2">Uncharacterized protein</fullName>
    </submittedName>
</protein>
<organism evidence="2 3">
    <name type="scientific">Prymnesium parvum</name>
    <name type="common">Toxic golden alga</name>
    <dbReference type="NCBI Taxonomy" id="97485"/>
    <lineage>
        <taxon>Eukaryota</taxon>
        <taxon>Haptista</taxon>
        <taxon>Haptophyta</taxon>
        <taxon>Prymnesiophyceae</taxon>
        <taxon>Prymnesiales</taxon>
        <taxon>Prymnesiaceae</taxon>
        <taxon>Prymnesium</taxon>
    </lineage>
</organism>
<dbReference type="AlphaFoldDB" id="A0AB34JX85"/>
<name>A0AB34JX85_PRYPA</name>
<evidence type="ECO:0000313" key="2">
    <source>
        <dbReference type="EMBL" id="KAL1525452.1"/>
    </source>
</evidence>
<proteinExistence type="predicted"/>
<evidence type="ECO:0000256" key="1">
    <source>
        <dbReference type="SAM" id="MobiDB-lite"/>
    </source>
</evidence>
<gene>
    <name evidence="2" type="ORF">AB1Y20_020309</name>
</gene>
<sequence>MKAIVKKARKRTKENGKPPSPTKLPRAQQSLEPTPASAWGSALRQYNAPSLSGNRWQQEKIADPATYVNNYDPKFDWDQVILDDWCFSYNGSRPLQLSGKVFNNGEGYDEGDSLEYTSQVVPTKTIKMPKVPGWRHDSAVALLHDWQVGSIVFGVF</sequence>
<keyword evidence="3" id="KW-1185">Reference proteome</keyword>
<comment type="caution">
    <text evidence="2">The sequence shown here is derived from an EMBL/GenBank/DDBJ whole genome shotgun (WGS) entry which is preliminary data.</text>
</comment>
<dbReference type="Proteomes" id="UP001515480">
    <property type="component" value="Unassembled WGS sequence"/>
</dbReference>
<dbReference type="EMBL" id="JBGBPQ010000004">
    <property type="protein sequence ID" value="KAL1525452.1"/>
    <property type="molecule type" value="Genomic_DNA"/>
</dbReference>
<feature type="compositionally biased region" description="Basic residues" evidence="1">
    <location>
        <begin position="1"/>
        <end position="12"/>
    </location>
</feature>